<dbReference type="Pfam" id="PF20041">
    <property type="entry name" value="DUF6443"/>
    <property type="match status" value="1"/>
</dbReference>
<feature type="domain" description="Ig-like" evidence="3">
    <location>
        <begin position="124"/>
        <end position="192"/>
    </location>
</feature>
<accession>A0ABV9SW06</accession>
<dbReference type="EMBL" id="JBHSJJ010000001">
    <property type="protein sequence ID" value="MFC4870571.1"/>
    <property type="molecule type" value="Genomic_DNA"/>
</dbReference>
<keyword evidence="2" id="KW-0732">Signal</keyword>
<proteinExistence type="predicted"/>
<feature type="compositionally biased region" description="Acidic residues" evidence="1">
    <location>
        <begin position="529"/>
        <end position="545"/>
    </location>
</feature>
<sequence length="1532" mass="173680">MKAAIFFAFIMWSCFYDLMAQQVTNVEIVGPSEVELEEIETYSINFYSGTNITYPSGGTGYQWTYEGATLLLDTYNRSELRFDTPGPQFVAYEFMTFDGNFYDYKEVRVNEKNPCADVTVSGSDASRFGEGSLTLVAEAAPPGFIYQWFDKDSTTLLGTYREFTTPVLTSTKTYYLAYKHLESGCITGQVPVSAFISDHNYVKKYKARVEQASEETIKSGSSELSYKDFTYFDGLGRPMQQVKKHASTTGKDIVTPMIYDEYGRPFKEYLPYSDMEGDAEGLYKKDALESHSDFYRMKHGDALGFHEKMFESSPLNRIEKQAAPGESWKMGSGKEIKFGRRPNSSEDDVRVFEVDSTGLPVSSATYEAGTLWVEVTDNEDDHRTMVFTDKLGRTVLKKVQHNASSEDEGHQGWLCTYYVYDVFGNLRVVIPPKAVTIMNTKGWAMSTDSTLAAGQYFMYKYDGAKRMIEKQVPGKAPEHFVYDKKDRLVASQDGELRAKGQWHYRKYDYLNREVVTGLAEISKSRSELQEELDSVEDQEDSVPDEDSGKVRTGRDIVSNKYGGHEKYLATHSITLQPGFRIIAAENISFSAVIDTTQTVSDGDFAGYDGNVLTLSYYDDYSRTPDGAFEKPEGYSDISRRTTGLLTGKKVKDLVTGAFYSTLYFYDEKARVIQTLEGHQLGGTLRTSTRYNFEDQPMASLIQFHDPETIDITRRYHYNRAGMLTGIGHKIGEGPEVVLASYSYDELGEKTETVFPEADGASHTFSYNIRGWLKHIGSPVPGLFNMTLDYQESDERWDGNIMKAEWKGKDGTDRNYHYSYDQPGRLTGADYEVPSTVSENSRYTLSGIDYDENGNLKAMARRGETTAGNFNLIDDLSYEYEEYSNRLSRVKDKDGATGYISKDFKPSADFGTYAYDANGNQTSNPDKQISTIRYNHLNLPEEVVFSGGGKIWYDYDAEGRKRKQRVYQDGKLLSTTDYMGELVFRDGELDYLIHEEGRVAYEDGLMKYEFFLKDHLGNVRQVIRKPETQTVLATMEMAVAEEEEQHFEQLSASRQLGPEHNVTPGGNQVAWLNAERGRILGPARTQRIYQGEKIRLTVHGKYHNPNKKTVNPGSVAGWGMKSRLEKELLEFSAITTRSASPNAIAVLNIVHLMVTQLRRKDAPEAYMMYALYDADSILYDQGKQVLTKNAANKHEILEEELYISRDGYMEAFLVNETDDDVWFDNFEIMSEGPLVIQETHYDPWGLELSGLGFQYEGVKENKYLYNGKELLDDHNLNLYDHGARLFDPAIGRWISPDPMAYMREWVSPYNFVQNNPLNRIDPDGAFDWVINEETNEYIWMNEVKSQEDTPDEYRYVGAGIQDVQNDFDKDLPWYDIFSKANINFESWPGELMSFEPNAAGKLKEKIGEMPFPVSIVGNSLYETVDNAYVSTFQMGPNRTNLEAFGVGRGQITDAGVGTLTTVIPYSKVARVSGLSAAQFSSMLKGTGINRALYRAGHQMRGWANRAYNYVYSRQIDYSIKATSGGTKALEKKD</sequence>
<evidence type="ECO:0000313" key="5">
    <source>
        <dbReference type="EMBL" id="MFC4870571.1"/>
    </source>
</evidence>
<dbReference type="Proteomes" id="UP001595818">
    <property type="component" value="Unassembled WGS sequence"/>
</dbReference>
<dbReference type="InterPro" id="IPR022385">
    <property type="entry name" value="Rhs_assc_core"/>
</dbReference>
<evidence type="ECO:0000259" key="4">
    <source>
        <dbReference type="Pfam" id="PF20041"/>
    </source>
</evidence>
<protein>
    <submittedName>
        <fullName evidence="5">DUF6443 domain-containing protein</fullName>
    </submittedName>
</protein>
<evidence type="ECO:0000259" key="3">
    <source>
        <dbReference type="Pfam" id="PF19081"/>
    </source>
</evidence>
<feature type="chain" id="PRO_5046556767" evidence="2">
    <location>
        <begin position="20"/>
        <end position="1532"/>
    </location>
</feature>
<evidence type="ECO:0000313" key="6">
    <source>
        <dbReference type="Proteomes" id="UP001595818"/>
    </source>
</evidence>
<dbReference type="InterPro" id="IPR050708">
    <property type="entry name" value="T6SS_VgrG/RHS"/>
</dbReference>
<feature type="domain" description="DUF6443" evidence="4">
    <location>
        <begin position="206"/>
        <end position="339"/>
    </location>
</feature>
<keyword evidence="6" id="KW-1185">Reference proteome</keyword>
<feature type="region of interest" description="Disordered" evidence="1">
    <location>
        <begin position="529"/>
        <end position="555"/>
    </location>
</feature>
<organism evidence="5 6">
    <name type="scientific">Negadavirga shengliensis</name>
    <dbReference type="NCBI Taxonomy" id="1389218"/>
    <lineage>
        <taxon>Bacteria</taxon>
        <taxon>Pseudomonadati</taxon>
        <taxon>Bacteroidota</taxon>
        <taxon>Cytophagia</taxon>
        <taxon>Cytophagales</taxon>
        <taxon>Cyclobacteriaceae</taxon>
        <taxon>Negadavirga</taxon>
    </lineage>
</organism>
<evidence type="ECO:0000256" key="1">
    <source>
        <dbReference type="SAM" id="MobiDB-lite"/>
    </source>
</evidence>
<dbReference type="Pfam" id="PF19081">
    <property type="entry name" value="Ig_7"/>
    <property type="match status" value="1"/>
</dbReference>
<dbReference type="InterPro" id="IPR044023">
    <property type="entry name" value="Ig_7"/>
</dbReference>
<dbReference type="RefSeq" id="WP_377061221.1">
    <property type="nucleotide sequence ID" value="NZ_JBHSJJ010000001.1"/>
</dbReference>
<feature type="signal peptide" evidence="2">
    <location>
        <begin position="1"/>
        <end position="19"/>
    </location>
</feature>
<gene>
    <name evidence="5" type="ORF">ACFPFU_02655</name>
</gene>
<dbReference type="NCBIfam" id="TIGR03696">
    <property type="entry name" value="Rhs_assc_core"/>
    <property type="match status" value="1"/>
</dbReference>
<dbReference type="PANTHER" id="PTHR32305:SF15">
    <property type="entry name" value="PROTEIN RHSA-RELATED"/>
    <property type="match status" value="1"/>
</dbReference>
<dbReference type="Gene3D" id="2.180.10.10">
    <property type="entry name" value="RHS repeat-associated core"/>
    <property type="match status" value="2"/>
</dbReference>
<evidence type="ECO:0000256" key="2">
    <source>
        <dbReference type="SAM" id="SignalP"/>
    </source>
</evidence>
<reference evidence="6" key="1">
    <citation type="journal article" date="2019" name="Int. J. Syst. Evol. Microbiol.">
        <title>The Global Catalogue of Microorganisms (GCM) 10K type strain sequencing project: providing services to taxonomists for standard genome sequencing and annotation.</title>
        <authorList>
            <consortium name="The Broad Institute Genomics Platform"/>
            <consortium name="The Broad Institute Genome Sequencing Center for Infectious Disease"/>
            <person name="Wu L."/>
            <person name="Ma J."/>
        </authorList>
    </citation>
    <scope>NUCLEOTIDE SEQUENCE [LARGE SCALE GENOMIC DNA]</scope>
    <source>
        <strain evidence="6">CGMCC 4.7466</strain>
    </source>
</reference>
<name>A0ABV9SW06_9BACT</name>
<dbReference type="PANTHER" id="PTHR32305">
    <property type="match status" value="1"/>
</dbReference>
<comment type="caution">
    <text evidence="5">The sequence shown here is derived from an EMBL/GenBank/DDBJ whole genome shotgun (WGS) entry which is preliminary data.</text>
</comment>
<dbReference type="InterPro" id="IPR045619">
    <property type="entry name" value="DUF6443"/>
</dbReference>